<reference evidence="8 9" key="1">
    <citation type="submission" date="2025-04" db="UniProtKB">
        <authorList>
            <consortium name="RefSeq"/>
        </authorList>
    </citation>
    <scope>IDENTIFICATION</scope>
    <source>
        <tissue evidence="8 9">Gonads</tissue>
    </source>
</reference>
<dbReference type="PROSITE" id="PS50017">
    <property type="entry name" value="DEATH_DOMAIN"/>
    <property type="match status" value="1"/>
</dbReference>
<dbReference type="SUPFAM" id="SSF52200">
    <property type="entry name" value="Toll/Interleukin receptor TIR domain"/>
    <property type="match status" value="1"/>
</dbReference>
<feature type="domain" description="TIR" evidence="6">
    <location>
        <begin position="149"/>
        <end position="281"/>
    </location>
</feature>
<feature type="compositionally biased region" description="Basic residues" evidence="4">
    <location>
        <begin position="435"/>
        <end position="449"/>
    </location>
</feature>
<dbReference type="GO" id="GO:0034142">
    <property type="term" value="P:toll-like receptor 4 signaling pathway"/>
    <property type="evidence" value="ECO:0007669"/>
    <property type="project" value="TreeGrafter"/>
</dbReference>
<proteinExistence type="predicted"/>
<feature type="region of interest" description="Disordered" evidence="4">
    <location>
        <begin position="398"/>
        <end position="457"/>
    </location>
</feature>
<dbReference type="GO" id="GO:0002755">
    <property type="term" value="P:MyD88-dependent toll-like receptor signaling pathway"/>
    <property type="evidence" value="ECO:0007669"/>
    <property type="project" value="InterPro"/>
</dbReference>
<keyword evidence="3" id="KW-0395">Inflammatory response</keyword>
<dbReference type="AlphaFoldDB" id="A0A6J2Y846"/>
<feature type="compositionally biased region" description="Polar residues" evidence="4">
    <location>
        <begin position="411"/>
        <end position="421"/>
    </location>
</feature>
<dbReference type="GO" id="GO:0008063">
    <property type="term" value="P:Toll signaling pathway"/>
    <property type="evidence" value="ECO:0007669"/>
    <property type="project" value="TreeGrafter"/>
</dbReference>
<dbReference type="GO" id="GO:0070976">
    <property type="term" value="F:TIR domain binding"/>
    <property type="evidence" value="ECO:0007669"/>
    <property type="project" value="InterPro"/>
</dbReference>
<dbReference type="OrthoDB" id="10037120at2759"/>
<organism evidence="7 8">
    <name type="scientific">Sitophilus oryzae</name>
    <name type="common">Rice weevil</name>
    <name type="synonym">Curculio oryzae</name>
    <dbReference type="NCBI Taxonomy" id="7048"/>
    <lineage>
        <taxon>Eukaryota</taxon>
        <taxon>Metazoa</taxon>
        <taxon>Ecdysozoa</taxon>
        <taxon>Arthropoda</taxon>
        <taxon>Hexapoda</taxon>
        <taxon>Insecta</taxon>
        <taxon>Pterygota</taxon>
        <taxon>Neoptera</taxon>
        <taxon>Endopterygota</taxon>
        <taxon>Coleoptera</taxon>
        <taxon>Polyphaga</taxon>
        <taxon>Cucujiformia</taxon>
        <taxon>Curculionidae</taxon>
        <taxon>Dryophthorinae</taxon>
        <taxon>Sitophilus</taxon>
    </lineage>
</organism>
<protein>
    <submittedName>
        <fullName evidence="8 9">Myeloid differentiation primary response protein MyD88</fullName>
    </submittedName>
</protein>
<dbReference type="GO" id="GO:0050830">
    <property type="term" value="P:defense response to Gram-positive bacterium"/>
    <property type="evidence" value="ECO:0007669"/>
    <property type="project" value="TreeGrafter"/>
</dbReference>
<evidence type="ECO:0000259" key="6">
    <source>
        <dbReference type="PROSITE" id="PS50104"/>
    </source>
</evidence>
<dbReference type="GO" id="GO:0035325">
    <property type="term" value="F:Toll-like receptor binding"/>
    <property type="evidence" value="ECO:0007669"/>
    <property type="project" value="TreeGrafter"/>
</dbReference>
<evidence type="ECO:0000313" key="7">
    <source>
        <dbReference type="Proteomes" id="UP000504635"/>
    </source>
</evidence>
<dbReference type="Pfam" id="PF01582">
    <property type="entry name" value="TIR"/>
    <property type="match status" value="1"/>
</dbReference>
<keyword evidence="2" id="KW-0963">Cytoplasm</keyword>
<comment type="subcellular location">
    <subcellularLocation>
        <location evidence="1">Cytoplasm</location>
    </subcellularLocation>
</comment>
<dbReference type="Gene3D" id="3.40.50.10140">
    <property type="entry name" value="Toll/interleukin-1 receptor homology (TIR) domain"/>
    <property type="match status" value="1"/>
</dbReference>
<dbReference type="GO" id="GO:0043123">
    <property type="term" value="P:positive regulation of canonical NF-kappaB signal transduction"/>
    <property type="evidence" value="ECO:0007669"/>
    <property type="project" value="InterPro"/>
</dbReference>
<evidence type="ECO:0000259" key="5">
    <source>
        <dbReference type="PROSITE" id="PS50017"/>
    </source>
</evidence>
<name>A0A6J2Y846_SITOR</name>
<evidence type="ECO:0000313" key="8">
    <source>
        <dbReference type="RefSeq" id="XP_030759145.1"/>
    </source>
</evidence>
<keyword evidence="7" id="KW-1185">Reference proteome</keyword>
<dbReference type="RefSeq" id="XP_030759146.1">
    <property type="nucleotide sequence ID" value="XM_030903286.1"/>
</dbReference>
<dbReference type="InterPro" id="IPR000488">
    <property type="entry name" value="Death_dom"/>
</dbReference>
<dbReference type="RefSeq" id="XP_030759145.1">
    <property type="nucleotide sequence ID" value="XM_030903285.1"/>
</dbReference>
<accession>A0A6J2Y846</accession>
<dbReference type="Gene3D" id="1.10.533.10">
    <property type="entry name" value="Death Domain, Fas"/>
    <property type="match status" value="1"/>
</dbReference>
<dbReference type="PANTHER" id="PTHR15079">
    <property type="entry name" value="MYD88"/>
    <property type="match status" value="1"/>
</dbReference>
<dbReference type="Pfam" id="PF00531">
    <property type="entry name" value="Death"/>
    <property type="match status" value="1"/>
</dbReference>
<evidence type="ECO:0000256" key="1">
    <source>
        <dbReference type="ARBA" id="ARBA00004496"/>
    </source>
</evidence>
<dbReference type="GO" id="GO:0045087">
    <property type="term" value="P:innate immune response"/>
    <property type="evidence" value="ECO:0007669"/>
    <property type="project" value="TreeGrafter"/>
</dbReference>
<dbReference type="GO" id="GO:0005886">
    <property type="term" value="C:plasma membrane"/>
    <property type="evidence" value="ECO:0007669"/>
    <property type="project" value="TreeGrafter"/>
</dbReference>
<dbReference type="PROSITE" id="PS50104">
    <property type="entry name" value="TIR"/>
    <property type="match status" value="1"/>
</dbReference>
<dbReference type="InterPro" id="IPR035897">
    <property type="entry name" value="Toll_tir_struct_dom_sf"/>
</dbReference>
<dbReference type="GO" id="GO:0005737">
    <property type="term" value="C:cytoplasm"/>
    <property type="evidence" value="ECO:0007669"/>
    <property type="project" value="UniProtKB-SubCell"/>
</dbReference>
<dbReference type="KEGG" id="soy:115884632"/>
<dbReference type="SMART" id="SM00255">
    <property type="entry name" value="TIR"/>
    <property type="match status" value="1"/>
</dbReference>
<gene>
    <name evidence="8 9" type="primary">LOC115884632</name>
</gene>
<feature type="domain" description="Death" evidence="5">
    <location>
        <begin position="42"/>
        <end position="105"/>
    </location>
</feature>
<evidence type="ECO:0000313" key="9">
    <source>
        <dbReference type="RefSeq" id="XP_030759146.1"/>
    </source>
</evidence>
<dbReference type="Proteomes" id="UP000504635">
    <property type="component" value="Unplaced"/>
</dbReference>
<dbReference type="InterPro" id="IPR000157">
    <property type="entry name" value="TIR_dom"/>
</dbReference>
<feature type="compositionally biased region" description="Basic and acidic residues" evidence="4">
    <location>
        <begin position="423"/>
        <end position="434"/>
    </location>
</feature>
<evidence type="ECO:0000256" key="3">
    <source>
        <dbReference type="ARBA" id="ARBA00023198"/>
    </source>
</evidence>
<dbReference type="InterPro" id="IPR011029">
    <property type="entry name" value="DEATH-like_dom_sf"/>
</dbReference>
<dbReference type="GeneID" id="115884632"/>
<dbReference type="PANTHER" id="PTHR15079:SF3">
    <property type="entry name" value="MYELOID DIFFERENTIATION PRIMARY RESPONSE PROTEIN MYD88"/>
    <property type="match status" value="1"/>
</dbReference>
<evidence type="ECO:0000256" key="2">
    <source>
        <dbReference type="ARBA" id="ARBA00022490"/>
    </source>
</evidence>
<dbReference type="SUPFAM" id="SSF47986">
    <property type="entry name" value="DEATH domain"/>
    <property type="match status" value="1"/>
</dbReference>
<dbReference type="CTD" id="4615"/>
<evidence type="ECO:0000256" key="4">
    <source>
        <dbReference type="SAM" id="MobiDB-lite"/>
    </source>
</evidence>
<sequence length="457" mass="52117">MDTFDDKYTNSIRVLRANTINIISNLLNPKKYIKTEQGLLRDWEGLADLCGIAGEVIPNISVLTDPTSKVLQIWQEKSDATIKNLLLYFTKLDRDDVVDDILPYIDEDIIFNKDHSCDSPLVESFDYKSDELILTTDDRKNFSEGLELQRYDAFVLFEDDDISFATLLIDTLENTYNLKLCVRARDLLAGNPEHESVIKLITERCGRVIVIISPEFLKSNVNKFFYSLTQSISIEQRQRKIIPCIYKECGILPPELNCYVKLDFRKTGPLCDFWDKLYNSIKISQNQPKTKLSLPENSLSSRTNEVQKSLTKNLSSSVLKELSNGQLLPPDNGVKHLIDNNISNSVTFSQSMSNLPDTTIPQDNIVPSTSVNSVGKYEEKHARKSSSFTQKIKKFSSSLLPKSNSEKKHLPQQNMVDQNVSMDIKDTPKEIKPPKKEKKFSFRKNKKKNKEAVLADT</sequence>
<dbReference type="InterPro" id="IPR017281">
    <property type="entry name" value="Myelin_different_resp_MyD88"/>
</dbReference>